<evidence type="ECO:0000256" key="8">
    <source>
        <dbReference type="ARBA" id="ARBA00022801"/>
    </source>
</evidence>
<dbReference type="InterPro" id="IPR038765">
    <property type="entry name" value="Papain-like_cys_pep_sf"/>
</dbReference>
<dbReference type="SUPFAM" id="SSF54001">
    <property type="entry name" value="Cysteine proteinases"/>
    <property type="match status" value="1"/>
</dbReference>
<dbReference type="FunFam" id="1.10.8.10:FF:000103">
    <property type="entry name" value="Ubiquitin carboxyl-terminal hydrolase"/>
    <property type="match status" value="1"/>
</dbReference>
<dbReference type="Pfam" id="PF00443">
    <property type="entry name" value="UCH"/>
    <property type="match status" value="1"/>
</dbReference>
<dbReference type="GO" id="GO:0016579">
    <property type="term" value="P:protein deubiquitination"/>
    <property type="evidence" value="ECO:0007669"/>
    <property type="project" value="InterPro"/>
</dbReference>
<keyword evidence="10 11" id="KW-0862">Zinc</keyword>
<feature type="binding site" evidence="13">
    <location>
        <position position="192"/>
    </location>
    <ligand>
        <name>substrate</name>
    </ligand>
</feature>
<evidence type="ECO:0000256" key="11">
    <source>
        <dbReference type="PIRNR" id="PIRNR016308"/>
    </source>
</evidence>
<feature type="domain" description="UBP-type" evidence="20">
    <location>
        <begin position="158"/>
        <end position="267"/>
    </location>
</feature>
<feature type="domain" description="UBP-type" evidence="20">
    <location>
        <begin position="4"/>
        <end position="111"/>
    </location>
</feature>
<dbReference type="GO" id="GO:0005634">
    <property type="term" value="C:nucleus"/>
    <property type="evidence" value="ECO:0007669"/>
    <property type="project" value="TreeGrafter"/>
</dbReference>
<dbReference type="Gene3D" id="3.30.40.10">
    <property type="entry name" value="Zinc/RING finger domain, C3HC4 (zinc finger)"/>
    <property type="match status" value="2"/>
</dbReference>
<dbReference type="FunFam" id="3.30.40.10:FF:000396">
    <property type="entry name" value="Ubiquitin carboxyl-terminal hydrolase"/>
    <property type="match status" value="1"/>
</dbReference>
<dbReference type="SUPFAM" id="SSF57850">
    <property type="entry name" value="RING/U-box"/>
    <property type="match status" value="2"/>
</dbReference>
<reference evidence="21 22" key="1">
    <citation type="journal article" date="2012" name="PLoS Pathog.">
        <title>Diverse lifestyles and strategies of plant pathogenesis encoded in the genomes of eighteen Dothideomycetes fungi.</title>
        <authorList>
            <person name="Ohm R.A."/>
            <person name="Feau N."/>
            <person name="Henrissat B."/>
            <person name="Schoch C.L."/>
            <person name="Horwitz B.A."/>
            <person name="Barry K.W."/>
            <person name="Condon B.J."/>
            <person name="Copeland A.C."/>
            <person name="Dhillon B."/>
            <person name="Glaser F."/>
            <person name="Hesse C.N."/>
            <person name="Kosti I."/>
            <person name="LaButti K."/>
            <person name="Lindquist E.A."/>
            <person name="Lucas S."/>
            <person name="Salamov A.A."/>
            <person name="Bradshaw R.E."/>
            <person name="Ciuffetti L."/>
            <person name="Hamelin R.C."/>
            <person name="Kema G.H.J."/>
            <person name="Lawrence C."/>
            <person name="Scott J.A."/>
            <person name="Spatafora J.W."/>
            <person name="Turgeon B.G."/>
            <person name="de Wit P.J.G.M."/>
            <person name="Zhong S."/>
            <person name="Goodwin S.B."/>
            <person name="Grigoriev I.V."/>
        </authorList>
    </citation>
    <scope>NUCLEOTIDE SEQUENCE [LARGE SCALE GENOMIC DNA]</scope>
    <source>
        <strain evidence="21 22">SO2202</strain>
    </source>
</reference>
<dbReference type="PANTHER" id="PTHR24006:SF664">
    <property type="entry name" value="UBIQUITIN CARBOXYL-TERMINAL HYDROLASE"/>
    <property type="match status" value="1"/>
</dbReference>
<feature type="binding site" evidence="14">
    <location>
        <position position="182"/>
    </location>
    <ligand>
        <name>Zn(2+)</name>
        <dbReference type="ChEBI" id="CHEBI:29105"/>
    </ligand>
</feature>
<dbReference type="CDD" id="cd14385">
    <property type="entry name" value="UBA1_spUBP14_like"/>
    <property type="match status" value="1"/>
</dbReference>
<gene>
    <name evidence="21" type="ORF">SEPMUDRAFT_149150</name>
</gene>
<feature type="active site" description="Proton acceptor" evidence="12">
    <location>
        <position position="763"/>
    </location>
</feature>
<dbReference type="Proteomes" id="UP000016931">
    <property type="component" value="Unassembled WGS sequence"/>
</dbReference>
<feature type="binding site" evidence="13">
    <location>
        <position position="245"/>
    </location>
    <ligand>
        <name>substrate</name>
    </ligand>
</feature>
<keyword evidence="5" id="KW-0677">Repeat</keyword>
<keyword evidence="6 15" id="KW-0863">Zinc-finger</keyword>
<dbReference type="InterPro" id="IPR013083">
    <property type="entry name" value="Znf_RING/FYVE/PHD"/>
</dbReference>
<dbReference type="InterPro" id="IPR018200">
    <property type="entry name" value="USP_CS"/>
</dbReference>
<dbReference type="InterPro" id="IPR001394">
    <property type="entry name" value="Peptidase_C19_UCH"/>
</dbReference>
<evidence type="ECO:0000259" key="18">
    <source>
        <dbReference type="PROSITE" id="PS50030"/>
    </source>
</evidence>
<dbReference type="STRING" id="692275.M3BWS4"/>
<dbReference type="SMART" id="SM00290">
    <property type="entry name" value="ZnF_UBP"/>
    <property type="match status" value="2"/>
</dbReference>
<feature type="binding site" evidence="14">
    <location>
        <position position="215"/>
    </location>
    <ligand>
        <name>Zn(2+)</name>
        <dbReference type="ChEBI" id="CHEBI:29105"/>
    </ligand>
</feature>
<dbReference type="CDD" id="cd14386">
    <property type="entry name" value="UBA2_UBP5"/>
    <property type="match status" value="1"/>
</dbReference>
<feature type="domain" description="UBA" evidence="18">
    <location>
        <begin position="677"/>
        <end position="717"/>
    </location>
</feature>
<evidence type="ECO:0000256" key="7">
    <source>
        <dbReference type="ARBA" id="ARBA00022786"/>
    </source>
</evidence>
<dbReference type="GeneID" id="27902510"/>
<evidence type="ECO:0000313" key="22">
    <source>
        <dbReference type="Proteomes" id="UP000016931"/>
    </source>
</evidence>
<dbReference type="OMA" id="FVPCEHT"/>
<dbReference type="eggNOG" id="KOG0944">
    <property type="taxonomic scope" value="Eukaryota"/>
</dbReference>
<evidence type="ECO:0000256" key="4">
    <source>
        <dbReference type="ARBA" id="ARBA00022723"/>
    </source>
</evidence>
<dbReference type="Pfam" id="PF17807">
    <property type="entry name" value="zf-UBP_var"/>
    <property type="match status" value="1"/>
</dbReference>
<sequence length="807" mass="89132">MATTTCPHVKTLHRPPPRPTDAVYKDDCTLCFDSVDDAAGIDVCLHCFNGGCAGDRAHGPQHAQDADHPLAVNIQRTRKRKAQSEREDGPSPAKITKVEVVAETNEQRYDTKTNLKCFKCGLDGMAPEGDVATVVAGVMSANTFAQQEEVKAWELELTICDHTAFLEQEPGRQIPSGDLGHCGECDLKENLWMCLTCGNLGCGRQQFGGAPGNSHQVGHAQSTKHHVAVKLGSISADGSADIYCYSCDEERKDPKLVEHLAHWGVNIADREKTEKSLGEMNLTYNLNYDFSMTDAEGRQLKPLFGPGLTGLKNMGNSCYLASVLQALFAMPEFAKRYYRPEDVMSTGPMEIAKPGEDLEVQLRKLADGLLSGRYSRPDADVQQPEHPDEQPHQKGIAPSMLKQIVGKGHAEFSSMRQQDSFEFLLHILKLVSRSQSKAEELQYPQVYDPVDAFRFYMEQRLQCTGCKKVKYRTDEMENISVAVPINRIAKAPRTVYGGDSPMIDSDPGTGKDIGKTEFEPVTLKQCLDDFTAPEVVDLVCSSCKNKTFTKQSLFKTFPVILAVNARRFEIVNWVPTKQDVPVIVGDDVFDMEMYRSNHDRAHEEELVDQDDSSSSSTFQPNQSALDMLMSMGFPRVRCEKALQATGNSDAEVATAWLFEHMEDPGIDDPINAAAAPVADPEKISNLCGMGFAEPQARQALKETSGDMERAVDWLFSHPEATGDFDDAPAAAAPAVEIPKDDKPAKFSLQSIVCHKGSSIHAGHYVAFVKKMAGWVLFNDEKVALGGDVQEMTKFAYIYFFRRQGEEA</sequence>
<dbReference type="HOGENOM" id="CLU_009884_1_0_1"/>
<dbReference type="InterPro" id="IPR041432">
    <property type="entry name" value="UBP13_Znf-UBP_var"/>
</dbReference>
<dbReference type="PROSITE" id="PS00973">
    <property type="entry name" value="USP_2"/>
    <property type="match status" value="1"/>
</dbReference>
<evidence type="ECO:0000259" key="19">
    <source>
        <dbReference type="PROSITE" id="PS50235"/>
    </source>
</evidence>
<dbReference type="PROSITE" id="PS50030">
    <property type="entry name" value="UBA"/>
    <property type="match status" value="2"/>
</dbReference>
<evidence type="ECO:0000256" key="3">
    <source>
        <dbReference type="ARBA" id="ARBA00022670"/>
    </source>
</evidence>
<feature type="active site" description="Nucleophile" evidence="12">
    <location>
        <position position="318"/>
    </location>
</feature>
<dbReference type="PROSITE" id="PS50235">
    <property type="entry name" value="USP_3"/>
    <property type="match status" value="1"/>
</dbReference>
<dbReference type="InterPro" id="IPR028889">
    <property type="entry name" value="USP"/>
</dbReference>
<dbReference type="InterPro" id="IPR016652">
    <property type="entry name" value="Ubiquitinyl_hydrolase"/>
</dbReference>
<dbReference type="InterPro" id="IPR015940">
    <property type="entry name" value="UBA"/>
</dbReference>
<dbReference type="InterPro" id="IPR001607">
    <property type="entry name" value="Znf_UBP"/>
</dbReference>
<evidence type="ECO:0000256" key="2">
    <source>
        <dbReference type="ARBA" id="ARBA00009085"/>
    </source>
</evidence>
<feature type="region of interest" description="Disordered" evidence="17">
    <location>
        <begin position="373"/>
        <end position="394"/>
    </location>
</feature>
<dbReference type="Pfam" id="PF02148">
    <property type="entry name" value="zf-UBP"/>
    <property type="match status" value="1"/>
</dbReference>
<dbReference type="SUPFAM" id="SSF46934">
    <property type="entry name" value="UBA-like"/>
    <property type="match status" value="1"/>
</dbReference>
<evidence type="ECO:0000256" key="16">
    <source>
        <dbReference type="RuleBase" id="RU366025"/>
    </source>
</evidence>
<dbReference type="InterPro" id="IPR050164">
    <property type="entry name" value="Peptidase_C19"/>
</dbReference>
<dbReference type="FunFam" id="1.10.8.10:FF:000086">
    <property type="entry name" value="Ubiquitin carboxyl-terminal hydrolase"/>
    <property type="match status" value="1"/>
</dbReference>
<feature type="binding site" evidence="13">
    <location>
        <begin position="204"/>
        <end position="207"/>
    </location>
    <ligand>
        <name>substrate</name>
    </ligand>
</feature>
<keyword evidence="3 11" id="KW-0645">Protease</keyword>
<dbReference type="Gene3D" id="1.10.8.10">
    <property type="entry name" value="DNA helicase RuvA subunit, C-terminal domain"/>
    <property type="match status" value="2"/>
</dbReference>
<protein>
    <recommendedName>
        <fullName evidence="11 16">Ubiquitin carboxyl-terminal hydrolase</fullName>
        <ecNumber evidence="11 16">3.4.19.12</ecNumber>
    </recommendedName>
</protein>
<dbReference type="CDD" id="cd02658">
    <property type="entry name" value="Peptidase_C19B"/>
    <property type="match status" value="1"/>
</dbReference>
<feature type="binding site" evidence="13">
    <location>
        <position position="243"/>
    </location>
    <ligand>
        <name>substrate</name>
    </ligand>
</feature>
<proteinExistence type="inferred from homology"/>
<evidence type="ECO:0000256" key="10">
    <source>
        <dbReference type="ARBA" id="ARBA00022833"/>
    </source>
</evidence>
<evidence type="ECO:0000256" key="6">
    <source>
        <dbReference type="ARBA" id="ARBA00022771"/>
    </source>
</evidence>
<dbReference type="PROSITE" id="PS00972">
    <property type="entry name" value="USP_1"/>
    <property type="match status" value="1"/>
</dbReference>
<evidence type="ECO:0000256" key="5">
    <source>
        <dbReference type="ARBA" id="ARBA00022737"/>
    </source>
</evidence>
<dbReference type="GO" id="GO:0008270">
    <property type="term" value="F:zinc ion binding"/>
    <property type="evidence" value="ECO:0007669"/>
    <property type="project" value="UniProtKB-UniRule"/>
</dbReference>
<dbReference type="PANTHER" id="PTHR24006">
    <property type="entry name" value="UBIQUITIN CARBOXYL-TERMINAL HYDROLASE"/>
    <property type="match status" value="1"/>
</dbReference>
<keyword evidence="7 11" id="KW-0833">Ubl conjugation pathway</keyword>
<dbReference type="AlphaFoldDB" id="M3BWS4"/>
<feature type="binding site" evidence="13">
    <location>
        <position position="248"/>
    </location>
    <ligand>
        <name>substrate</name>
    </ligand>
</feature>
<dbReference type="Gene3D" id="3.90.70.10">
    <property type="entry name" value="Cysteine proteinases"/>
    <property type="match status" value="1"/>
</dbReference>
<comment type="similarity">
    <text evidence="2 11 16">Belongs to the peptidase C19 family.</text>
</comment>
<dbReference type="Pfam" id="PF00627">
    <property type="entry name" value="UBA"/>
    <property type="match status" value="2"/>
</dbReference>
<evidence type="ECO:0000313" key="21">
    <source>
        <dbReference type="EMBL" id="EMF12491.1"/>
    </source>
</evidence>
<dbReference type="EC" id="3.4.19.12" evidence="11 16"/>
<dbReference type="EMBL" id="KB456264">
    <property type="protein sequence ID" value="EMF12491.1"/>
    <property type="molecule type" value="Genomic_DNA"/>
</dbReference>
<keyword evidence="8 11" id="KW-0378">Hydrolase</keyword>
<keyword evidence="22" id="KW-1185">Reference proteome</keyword>
<evidence type="ECO:0000256" key="15">
    <source>
        <dbReference type="PROSITE-ProRule" id="PRU00502"/>
    </source>
</evidence>
<feature type="binding site" evidence="14">
    <location>
        <position position="185"/>
    </location>
    <ligand>
        <name>Zn(2+)</name>
        <dbReference type="ChEBI" id="CHEBI:29105"/>
    </ligand>
</feature>
<dbReference type="GO" id="GO:0004843">
    <property type="term" value="F:cysteine-type deubiquitinase activity"/>
    <property type="evidence" value="ECO:0007669"/>
    <property type="project" value="UniProtKB-UniRule"/>
</dbReference>
<keyword evidence="4 11" id="KW-0479">Metal-binding</keyword>
<dbReference type="GO" id="GO:0005829">
    <property type="term" value="C:cytosol"/>
    <property type="evidence" value="ECO:0007669"/>
    <property type="project" value="TreeGrafter"/>
</dbReference>
<dbReference type="InterPro" id="IPR009060">
    <property type="entry name" value="UBA-like_sf"/>
</dbReference>
<dbReference type="SMART" id="SM00165">
    <property type="entry name" value="UBA"/>
    <property type="match status" value="2"/>
</dbReference>
<evidence type="ECO:0000256" key="1">
    <source>
        <dbReference type="ARBA" id="ARBA00000707"/>
    </source>
</evidence>
<dbReference type="GO" id="GO:0006508">
    <property type="term" value="P:proteolysis"/>
    <property type="evidence" value="ECO:0007669"/>
    <property type="project" value="UniProtKB-KW"/>
</dbReference>
<evidence type="ECO:0000259" key="20">
    <source>
        <dbReference type="PROSITE" id="PS50271"/>
    </source>
</evidence>
<evidence type="ECO:0000256" key="13">
    <source>
        <dbReference type="PIRSR" id="PIRSR016308-2"/>
    </source>
</evidence>
<feature type="compositionally biased region" description="Basic and acidic residues" evidence="17">
    <location>
        <begin position="375"/>
        <end position="392"/>
    </location>
</feature>
<dbReference type="PROSITE" id="PS50271">
    <property type="entry name" value="ZF_UBP"/>
    <property type="match status" value="2"/>
</dbReference>
<accession>M3BWS4</accession>
<evidence type="ECO:0000256" key="9">
    <source>
        <dbReference type="ARBA" id="ARBA00022807"/>
    </source>
</evidence>
<name>M3BWS4_SPHMS</name>
<feature type="domain" description="UBA" evidence="18">
    <location>
        <begin position="619"/>
        <end position="660"/>
    </location>
</feature>
<dbReference type="FunFam" id="3.30.40.10:FF:000587">
    <property type="entry name" value="Ubiquitin carboxyl-terminal hydrolase"/>
    <property type="match status" value="1"/>
</dbReference>
<dbReference type="RefSeq" id="XP_016760612.1">
    <property type="nucleotide sequence ID" value="XM_016905373.1"/>
</dbReference>
<evidence type="ECO:0000256" key="17">
    <source>
        <dbReference type="SAM" id="MobiDB-lite"/>
    </source>
</evidence>
<dbReference type="PIRSF" id="PIRSF016308">
    <property type="entry name" value="UBP"/>
    <property type="match status" value="1"/>
</dbReference>
<organism evidence="21 22">
    <name type="scientific">Sphaerulina musiva (strain SO2202)</name>
    <name type="common">Poplar stem canker fungus</name>
    <name type="synonym">Septoria musiva</name>
    <dbReference type="NCBI Taxonomy" id="692275"/>
    <lineage>
        <taxon>Eukaryota</taxon>
        <taxon>Fungi</taxon>
        <taxon>Dikarya</taxon>
        <taxon>Ascomycota</taxon>
        <taxon>Pezizomycotina</taxon>
        <taxon>Dothideomycetes</taxon>
        <taxon>Dothideomycetidae</taxon>
        <taxon>Mycosphaerellales</taxon>
        <taxon>Mycosphaerellaceae</taxon>
        <taxon>Sphaerulina</taxon>
    </lineage>
</organism>
<keyword evidence="9 11" id="KW-0788">Thiol protease</keyword>
<dbReference type="OrthoDB" id="361536at2759"/>
<comment type="catalytic activity">
    <reaction evidence="1 11 16">
        <text>Thiol-dependent hydrolysis of ester, thioester, amide, peptide and isopeptide bonds formed by the C-terminal Gly of ubiquitin (a 76-residue protein attached to proteins as an intracellular targeting signal).</text>
        <dbReference type="EC" id="3.4.19.12"/>
    </reaction>
</comment>
<evidence type="ECO:0000256" key="12">
    <source>
        <dbReference type="PIRSR" id="PIRSR016308-1"/>
    </source>
</evidence>
<feature type="binding site" evidence="14">
    <location>
        <position position="202"/>
    </location>
    <ligand>
        <name>Zn(2+)</name>
        <dbReference type="ChEBI" id="CHEBI:29105"/>
    </ligand>
</feature>
<feature type="domain" description="USP" evidence="19">
    <location>
        <begin position="309"/>
        <end position="803"/>
    </location>
</feature>
<evidence type="ECO:0000256" key="14">
    <source>
        <dbReference type="PIRSR" id="PIRSR016308-3"/>
    </source>
</evidence>